<accession>A0AA88RKW0</accession>
<feature type="region of interest" description="Disordered" evidence="2">
    <location>
        <begin position="668"/>
        <end position="714"/>
    </location>
</feature>
<evidence type="ECO:0000313" key="5">
    <source>
        <dbReference type="Proteomes" id="UP001187471"/>
    </source>
</evidence>
<feature type="domain" description="RING-type" evidence="3">
    <location>
        <begin position="62"/>
        <end position="110"/>
    </location>
</feature>
<dbReference type="InterPro" id="IPR001841">
    <property type="entry name" value="Znf_RING"/>
</dbReference>
<proteinExistence type="predicted"/>
<dbReference type="GO" id="GO:0008270">
    <property type="term" value="F:zinc ion binding"/>
    <property type="evidence" value="ECO:0007669"/>
    <property type="project" value="UniProtKB-KW"/>
</dbReference>
<evidence type="ECO:0000256" key="2">
    <source>
        <dbReference type="SAM" id="MobiDB-lite"/>
    </source>
</evidence>
<gene>
    <name evidence="4" type="ORF">RJ640_013309</name>
</gene>
<sequence length="898" mass="99401">MYACVRVYLFVAVNCEFFFENPGRLRNAVDAHCGFVANVSFSDGVDLLRMGAIMSNEEEKRCPLCAEEMDWTDQQLNPCKCGYQVCVWCWHHIMDMAEKDETEGRCPACRTPYDKEKIVGIEAKFERVVANNTNRKQKPPKAKPKTNEARKDLTNVRVIQRRMSYVIGLPLCLADEDLLHRKEYFGQYGKVTKISLSRTAGGTVQQFPCNNAGCLYLHTVGAEEDSFGKEEVAAVHTRTRVQQIVGAVPNIQTRSGNVLPPPLDEHFSYSSTSSDKLAVKSGSKDVVLGAVTSSRHLTSLPSSNNNDGGVRMPTDMTTFVDVVGRSCSPGSEKDGDVAEDRRVSNLCSELSSVSINRYNHGEVDRMLCNAGQLDNGLARNEEFKEPFREPSNLLALDRADITPSDAYLTKEQSSLTLGFGRQGLHGPLVSFDKERTKDSDGRSQKVSLLPSSYPAKIAEVSRDQAWRYTESHTLPDYYGDHSIVNKSMDDASVKFAPVNSISNGGYSERKFQSSAKSDRVYRSSNSFSNEEIVEHLRRLDDDDMANGEEDPALDAVKSSIISNIMSLDFDACDDSSTVPHSSDGTDGRDASSWNSYNSDYLGYSYAKPEGFTSRVTLSNSSFNKGQESKNCSILQDSSLVENKEQYLHKPQYHVSRAQMLAPPGFSLPSPPPGFPACERADQGSRATARSRLTSSLPSNHYRTPSTGNSSNTSDVDLVDPAILLVGRGKPTSNGSVNSGLDMMSAYASQPSAYEGEARHWLLTQQSALTHHDQKFPQTYTQQTPAAHQEFRYSGRVGDGFSAWDDNSTYGISTSTRLMDQHQTHNPSFLQFSQQKYANGHVSNGFQPGVGEAQRRNDVGMSEFQRNERLGLNNFYAGYGDLMYQMPSTGDVYTRVFGV</sequence>
<keyword evidence="1" id="KW-0863">Zinc-finger</keyword>
<dbReference type="GO" id="GO:0004842">
    <property type="term" value="F:ubiquitin-protein transferase activity"/>
    <property type="evidence" value="ECO:0007669"/>
    <property type="project" value="InterPro"/>
</dbReference>
<evidence type="ECO:0000313" key="4">
    <source>
        <dbReference type="EMBL" id="KAK2991713.1"/>
    </source>
</evidence>
<name>A0AA88RKW0_9ASTE</name>
<dbReference type="GO" id="GO:0016567">
    <property type="term" value="P:protein ubiquitination"/>
    <property type="evidence" value="ECO:0007669"/>
    <property type="project" value="TreeGrafter"/>
</dbReference>
<dbReference type="Proteomes" id="UP001187471">
    <property type="component" value="Unassembled WGS sequence"/>
</dbReference>
<dbReference type="SUPFAM" id="SSF57850">
    <property type="entry name" value="RING/U-box"/>
    <property type="match status" value="1"/>
</dbReference>
<dbReference type="Pfam" id="PF14570">
    <property type="entry name" value="zf-RING_4"/>
    <property type="match status" value="1"/>
</dbReference>
<evidence type="ECO:0000256" key="1">
    <source>
        <dbReference type="PROSITE-ProRule" id="PRU00175"/>
    </source>
</evidence>
<dbReference type="AlphaFoldDB" id="A0AA88RKW0"/>
<dbReference type="InterPro" id="IPR039780">
    <property type="entry name" value="Mot2"/>
</dbReference>
<dbReference type="PROSITE" id="PS50089">
    <property type="entry name" value="ZF_RING_2"/>
    <property type="match status" value="1"/>
</dbReference>
<evidence type="ECO:0000259" key="3">
    <source>
        <dbReference type="PROSITE" id="PS50089"/>
    </source>
</evidence>
<dbReference type="Gene3D" id="3.30.40.10">
    <property type="entry name" value="Zinc/RING finger domain, C3HC4 (zinc finger)"/>
    <property type="match status" value="1"/>
</dbReference>
<keyword evidence="5" id="KW-1185">Reference proteome</keyword>
<dbReference type="InterPro" id="IPR013083">
    <property type="entry name" value="Znf_RING/FYVE/PHD"/>
</dbReference>
<keyword evidence="1" id="KW-0479">Metal-binding</keyword>
<dbReference type="GO" id="GO:0030014">
    <property type="term" value="C:CCR4-NOT complex"/>
    <property type="evidence" value="ECO:0007669"/>
    <property type="project" value="InterPro"/>
</dbReference>
<dbReference type="PANTHER" id="PTHR12603">
    <property type="entry name" value="CCR4-NOT TRANSCRIPTION COMPLEX RELATED"/>
    <property type="match status" value="1"/>
</dbReference>
<dbReference type="CDD" id="cd16618">
    <property type="entry name" value="mRING-HC-C4C4_CNOT4"/>
    <property type="match status" value="1"/>
</dbReference>
<feature type="compositionally biased region" description="Polar residues" evidence="2">
    <location>
        <begin position="697"/>
        <end position="714"/>
    </location>
</feature>
<dbReference type="Gene3D" id="3.30.70.330">
    <property type="match status" value="1"/>
</dbReference>
<dbReference type="EMBL" id="JAVXUO010000480">
    <property type="protein sequence ID" value="KAK2991713.1"/>
    <property type="molecule type" value="Genomic_DNA"/>
</dbReference>
<dbReference type="InterPro" id="IPR039515">
    <property type="entry name" value="NOT4_mRING-HC-C4C4"/>
</dbReference>
<comment type="caution">
    <text evidence="4">The sequence shown here is derived from an EMBL/GenBank/DDBJ whole genome shotgun (WGS) entry which is preliminary data.</text>
</comment>
<dbReference type="InterPro" id="IPR012677">
    <property type="entry name" value="Nucleotide-bd_a/b_plait_sf"/>
</dbReference>
<protein>
    <recommendedName>
        <fullName evidence="3">RING-type domain-containing protein</fullName>
    </recommendedName>
</protein>
<feature type="compositionally biased region" description="Low complexity" evidence="2">
    <location>
        <begin position="684"/>
        <end position="696"/>
    </location>
</feature>
<keyword evidence="1" id="KW-0862">Zinc</keyword>
<reference evidence="4" key="1">
    <citation type="submission" date="2022-12" db="EMBL/GenBank/DDBJ databases">
        <title>Draft genome assemblies for two species of Escallonia (Escalloniales).</title>
        <authorList>
            <person name="Chanderbali A."/>
            <person name="Dervinis C."/>
            <person name="Anghel I."/>
            <person name="Soltis D."/>
            <person name="Soltis P."/>
            <person name="Zapata F."/>
        </authorList>
    </citation>
    <scope>NUCLEOTIDE SEQUENCE</scope>
    <source>
        <strain evidence="4">UCBG92.1500</strain>
        <tissue evidence="4">Leaf</tissue>
    </source>
</reference>
<organism evidence="4 5">
    <name type="scientific">Escallonia rubra</name>
    <dbReference type="NCBI Taxonomy" id="112253"/>
    <lineage>
        <taxon>Eukaryota</taxon>
        <taxon>Viridiplantae</taxon>
        <taxon>Streptophyta</taxon>
        <taxon>Embryophyta</taxon>
        <taxon>Tracheophyta</taxon>
        <taxon>Spermatophyta</taxon>
        <taxon>Magnoliopsida</taxon>
        <taxon>eudicotyledons</taxon>
        <taxon>Gunneridae</taxon>
        <taxon>Pentapetalae</taxon>
        <taxon>asterids</taxon>
        <taxon>campanulids</taxon>
        <taxon>Escalloniales</taxon>
        <taxon>Escalloniaceae</taxon>
        <taxon>Escallonia</taxon>
    </lineage>
</organism>
<dbReference type="PANTHER" id="PTHR12603:SF10">
    <property type="entry name" value="TRANSCRIPTION FACTOR C2H2 FAMILY"/>
    <property type="match status" value="1"/>
</dbReference>